<reference evidence="2" key="1">
    <citation type="submission" date="2022-11" db="UniProtKB">
        <authorList>
            <consortium name="WormBaseParasite"/>
        </authorList>
    </citation>
    <scope>IDENTIFICATION</scope>
</reference>
<accession>A0AC34FUN0</accession>
<dbReference type="Proteomes" id="UP000887579">
    <property type="component" value="Unplaced"/>
</dbReference>
<protein>
    <submittedName>
        <fullName evidence="2">Uncharacterized protein</fullName>
    </submittedName>
</protein>
<organism evidence="1 2">
    <name type="scientific">Panagrolaimus sp. ES5</name>
    <dbReference type="NCBI Taxonomy" id="591445"/>
    <lineage>
        <taxon>Eukaryota</taxon>
        <taxon>Metazoa</taxon>
        <taxon>Ecdysozoa</taxon>
        <taxon>Nematoda</taxon>
        <taxon>Chromadorea</taxon>
        <taxon>Rhabditida</taxon>
        <taxon>Tylenchina</taxon>
        <taxon>Panagrolaimomorpha</taxon>
        <taxon>Panagrolaimoidea</taxon>
        <taxon>Panagrolaimidae</taxon>
        <taxon>Panagrolaimus</taxon>
    </lineage>
</organism>
<evidence type="ECO:0000313" key="2">
    <source>
        <dbReference type="WBParaSite" id="ES5_v2.g20461.t1"/>
    </source>
</evidence>
<name>A0AC34FUN0_9BILA</name>
<sequence>MPKAIGIDLGTSFSSVAVFQNGHVEIIRNDYGIFTTPSYVAFVNKERIVGDRAKHQNPLNTIFHAHRVIARKLYDSSIQSDIHQWPFSIITAEDGSLKILVQYKNEIKAFWAEKILSIILKYLKKCAEDYIGDSVKDAVISVPTCFNYLQRESIKEAATLGGLNVLKLISSTNAAALAFNFNRNKEEKTIMVFDFGGGSLGVSILTTGDSVAVESVSGDSHLGGEDFDNLLIDYFVDEFKFKYKKDILLNPRALCRLRNACENAKKILSNTNQASIQLDSLFDGINFYTNISREFFEEFCSDIFQKIPEFIEKALRDAKMDKNEIDEIILVGGSTRIPKIQQLISDFFPGKPLNKSLNPDEAIAYGAAIEAAILSGNETGRIQHLLLLDVAPFSLGIKTFGGIFNKIVKRNSRIPSKFSQTYTTYSENQSDMTVNICEGEGGIAKDNQLLAKFKFNGIPPAPKGVPQIEITFDINTENFLTVFVRDKLTGIKKVVNISKYENPVPYMFEDEKEEFQYISIKEQLLNFCYSIKQCIEDVKAKNRINEKDYQEVREKLNEIFFWIHSDHSLKNKKEFQNRKKELQSIWNPIIIRLYKSVGYTEALPFCDAIDKDAELKKLRLNESDEGKVFKVFVERTQWNSPCLINIPSRVFVYLFIKFHKPSIVTLTSGNSGSPIDFSHTGETIFPKLNEPTIYGPIFVPCEKSVLVFRSRGFSESLAFSFSYPSTDFIQSHPDPLTCNKEYQNPQLRRAIGYANAEWLSNGESNIHALKNQLKSEWHEHKKSYAV</sequence>
<dbReference type="WBParaSite" id="ES5_v2.g20461.t1">
    <property type="protein sequence ID" value="ES5_v2.g20461.t1"/>
    <property type="gene ID" value="ES5_v2.g20461"/>
</dbReference>
<evidence type="ECO:0000313" key="1">
    <source>
        <dbReference type="Proteomes" id="UP000887579"/>
    </source>
</evidence>
<proteinExistence type="predicted"/>